<keyword evidence="1" id="KW-0645">Protease</keyword>
<protein>
    <submittedName>
        <fullName evidence="7">Mov34/MPN/PAD-1</fullName>
    </submittedName>
</protein>
<evidence type="ECO:0000256" key="5">
    <source>
        <dbReference type="ARBA" id="ARBA00023049"/>
    </source>
</evidence>
<dbReference type="PANTHER" id="PTHR34858:SF1">
    <property type="entry name" value="CYSO-CYSTEINE PEPTIDASE"/>
    <property type="match status" value="1"/>
</dbReference>
<keyword evidence="3" id="KW-0378">Hydrolase</keyword>
<reference evidence="7 8" key="1">
    <citation type="submission" date="2013-02" db="EMBL/GenBank/DDBJ databases">
        <title>A novel strain isolated from Lonar lake, Maharashtra, India.</title>
        <authorList>
            <person name="Singh A."/>
        </authorList>
    </citation>
    <scope>NUCLEOTIDE SEQUENCE [LARGE SCALE GENOMIC DNA]</scope>
    <source>
        <strain evidence="7 8">AK24</strain>
    </source>
</reference>
<name>R7ZR99_9BACT</name>
<dbReference type="GO" id="GO:0008270">
    <property type="term" value="F:zinc ion binding"/>
    <property type="evidence" value="ECO:0007669"/>
    <property type="project" value="TreeGrafter"/>
</dbReference>
<dbReference type="STRING" id="1232681.ADIS_2989"/>
<dbReference type="InterPro" id="IPR028090">
    <property type="entry name" value="JAB_dom_prok"/>
</dbReference>
<dbReference type="InterPro" id="IPR051929">
    <property type="entry name" value="VirAsm_ModProt"/>
</dbReference>
<dbReference type="EMBL" id="AQHR01000085">
    <property type="protein sequence ID" value="EON76539.1"/>
    <property type="molecule type" value="Genomic_DNA"/>
</dbReference>
<gene>
    <name evidence="7" type="ORF">ADIS_2989</name>
</gene>
<evidence type="ECO:0000259" key="6">
    <source>
        <dbReference type="Pfam" id="PF14464"/>
    </source>
</evidence>
<keyword evidence="4" id="KW-0862">Zinc</keyword>
<dbReference type="CDD" id="cd08070">
    <property type="entry name" value="MPN_like"/>
    <property type="match status" value="1"/>
</dbReference>
<evidence type="ECO:0000256" key="1">
    <source>
        <dbReference type="ARBA" id="ARBA00022670"/>
    </source>
</evidence>
<evidence type="ECO:0000313" key="7">
    <source>
        <dbReference type="EMBL" id="EON76539.1"/>
    </source>
</evidence>
<proteinExistence type="predicted"/>
<dbReference type="SUPFAM" id="SSF102712">
    <property type="entry name" value="JAB1/MPN domain"/>
    <property type="match status" value="1"/>
</dbReference>
<evidence type="ECO:0000313" key="8">
    <source>
        <dbReference type="Proteomes" id="UP000013909"/>
    </source>
</evidence>
<evidence type="ECO:0000256" key="4">
    <source>
        <dbReference type="ARBA" id="ARBA00022833"/>
    </source>
</evidence>
<dbReference type="Pfam" id="PF14464">
    <property type="entry name" value="Prok-JAB"/>
    <property type="match status" value="1"/>
</dbReference>
<feature type="domain" description="JAB" evidence="6">
    <location>
        <begin position="7"/>
        <end position="110"/>
    </location>
</feature>
<keyword evidence="5" id="KW-0482">Metalloprotease</keyword>
<dbReference type="AlphaFoldDB" id="R7ZR99"/>
<dbReference type="GO" id="GO:0006508">
    <property type="term" value="P:proteolysis"/>
    <property type="evidence" value="ECO:0007669"/>
    <property type="project" value="UniProtKB-KW"/>
</dbReference>
<keyword evidence="8" id="KW-1185">Reference proteome</keyword>
<dbReference type="Gene3D" id="3.40.140.10">
    <property type="entry name" value="Cytidine Deaminase, domain 2"/>
    <property type="match status" value="1"/>
</dbReference>
<organism evidence="7 8">
    <name type="scientific">Lunatimonas lonarensis</name>
    <dbReference type="NCBI Taxonomy" id="1232681"/>
    <lineage>
        <taxon>Bacteria</taxon>
        <taxon>Pseudomonadati</taxon>
        <taxon>Bacteroidota</taxon>
        <taxon>Cytophagia</taxon>
        <taxon>Cytophagales</taxon>
        <taxon>Cyclobacteriaceae</taxon>
    </lineage>
</organism>
<evidence type="ECO:0000256" key="2">
    <source>
        <dbReference type="ARBA" id="ARBA00022723"/>
    </source>
</evidence>
<accession>R7ZR99</accession>
<keyword evidence="2" id="KW-0479">Metal-binding</keyword>
<dbReference type="PANTHER" id="PTHR34858">
    <property type="entry name" value="CYSO-CYSTEINE PEPTIDASE"/>
    <property type="match status" value="1"/>
</dbReference>
<dbReference type="Proteomes" id="UP000013909">
    <property type="component" value="Unassembled WGS sequence"/>
</dbReference>
<dbReference type="GO" id="GO:0008235">
    <property type="term" value="F:metalloexopeptidase activity"/>
    <property type="evidence" value="ECO:0007669"/>
    <property type="project" value="TreeGrafter"/>
</dbReference>
<evidence type="ECO:0000256" key="3">
    <source>
        <dbReference type="ARBA" id="ARBA00022801"/>
    </source>
</evidence>
<comment type="caution">
    <text evidence="7">The sequence shown here is derived from an EMBL/GenBank/DDBJ whole genome shotgun (WGS) entry which is preliminary data.</text>
</comment>
<sequence length="127" mass="14653">MQLEYVSDESCGFLLGTTYSDGGGEVLEFIEVANSEQSNKKNRYLIHPTDFIKVERMACEANLEIIGVYHTHINQEALLSSTDKKFAFPQFFYLILSMVNFKFSHARCWRMDNEGIFKEIPINVVDK</sequence>